<dbReference type="EMBL" id="JABBNU010000002">
    <property type="protein sequence ID" value="NMM47617.1"/>
    <property type="molecule type" value="Genomic_DNA"/>
</dbReference>
<dbReference type="Proteomes" id="UP000559010">
    <property type="component" value="Unassembled WGS sequence"/>
</dbReference>
<protein>
    <submittedName>
        <fullName evidence="1">Uncharacterized protein</fullName>
    </submittedName>
</protein>
<sequence length="225" mass="25726">MPLILWSHSAFGQNDLINSGDVSSITEFRADLNARLPFGKTFKKSANEDNEAFVNRILKDNATLHHGAFQLEEFGNSIISFATYTYEESDLIIGVLLEPTPIKGEYRLIETMELLSGCGSRPEIISVFLHDADANKIGRELIIHASDYCGRHGRYNNVYVYNGLIKNNKLVLTKLLSERCDYSEVKLNGEWDFDMGEEDVEDRRYIKCKYLDYKAIRNELNAVRN</sequence>
<dbReference type="AlphaFoldDB" id="A0A848ITE2"/>
<keyword evidence="2" id="KW-1185">Reference proteome</keyword>
<evidence type="ECO:0000313" key="1">
    <source>
        <dbReference type="EMBL" id="NMM47617.1"/>
    </source>
</evidence>
<name>A0A848ITE2_9BACT</name>
<evidence type="ECO:0000313" key="2">
    <source>
        <dbReference type="Proteomes" id="UP000559010"/>
    </source>
</evidence>
<comment type="caution">
    <text evidence="1">The sequence shown here is derived from an EMBL/GenBank/DDBJ whole genome shotgun (WGS) entry which is preliminary data.</text>
</comment>
<gene>
    <name evidence="1" type="ORF">HH304_04335</name>
</gene>
<dbReference type="RefSeq" id="WP_169678237.1">
    <property type="nucleotide sequence ID" value="NZ_JABBNU010000002.1"/>
</dbReference>
<organism evidence="1 2">
    <name type="scientific">Marinigracilibium pacificum</name>
    <dbReference type="NCBI Taxonomy" id="2729599"/>
    <lineage>
        <taxon>Bacteria</taxon>
        <taxon>Pseudomonadati</taxon>
        <taxon>Bacteroidota</taxon>
        <taxon>Cytophagia</taxon>
        <taxon>Cytophagales</taxon>
        <taxon>Flammeovirgaceae</taxon>
        <taxon>Marinigracilibium</taxon>
    </lineage>
</organism>
<accession>A0A848ITE2</accession>
<proteinExistence type="predicted"/>
<reference evidence="1 2" key="1">
    <citation type="submission" date="2020-04" db="EMBL/GenBank/DDBJ databases">
        <title>Flammeovirgaceae bacterium KN852 isolated from deep sea.</title>
        <authorList>
            <person name="Zhang D.-C."/>
        </authorList>
    </citation>
    <scope>NUCLEOTIDE SEQUENCE [LARGE SCALE GENOMIC DNA]</scope>
    <source>
        <strain evidence="1 2">KN852</strain>
    </source>
</reference>